<dbReference type="GO" id="GO:0099513">
    <property type="term" value="C:polymeric cytoskeletal fiber"/>
    <property type="evidence" value="ECO:0007669"/>
    <property type="project" value="InterPro"/>
</dbReference>
<evidence type="ECO:0000256" key="7">
    <source>
        <dbReference type="ARBA" id="ARBA00022846"/>
    </source>
</evidence>
<feature type="domain" description="SHSP" evidence="12">
    <location>
        <begin position="75"/>
        <end position="179"/>
    </location>
</feature>
<name>A0A6J0GIU5_9PASS</name>
<keyword evidence="7" id="KW-0282">Flagellum</keyword>
<dbReference type="CTD" id="4956"/>
<dbReference type="RefSeq" id="XP_017661827.1">
    <property type="nucleotide sequence ID" value="XM_017806338.1"/>
</dbReference>
<comment type="function">
    <text evidence="1">Component of the outer dense fibers (ODF) of spermatozoa. ODF are filamentous structures located on the outside of the axoneme in the midpiece and principal piece of the mammalian sperm tail and may help to maintain the passive elastic structures and elastic recoil of the sperm tail.</text>
</comment>
<dbReference type="InterPro" id="IPR037389">
    <property type="entry name" value="ODFP"/>
</dbReference>
<dbReference type="GO" id="GO:0007283">
    <property type="term" value="P:spermatogenesis"/>
    <property type="evidence" value="ECO:0007669"/>
    <property type="project" value="UniProtKB-KW"/>
</dbReference>
<reference evidence="14" key="1">
    <citation type="submission" date="2025-08" db="UniProtKB">
        <authorList>
            <consortium name="RefSeq"/>
        </authorList>
    </citation>
    <scope>IDENTIFICATION</scope>
</reference>
<dbReference type="PROSITE" id="PS01031">
    <property type="entry name" value="SHSP"/>
    <property type="match status" value="1"/>
</dbReference>
<dbReference type="Gene3D" id="2.60.40.790">
    <property type="match status" value="1"/>
</dbReference>
<keyword evidence="5" id="KW-0217">Developmental protein</keyword>
<dbReference type="InterPro" id="IPR002068">
    <property type="entry name" value="A-crystallin/Hsp20_dom"/>
</dbReference>
<evidence type="ECO:0000313" key="14">
    <source>
        <dbReference type="RefSeq" id="XP_017661827.1"/>
    </source>
</evidence>
<organism evidence="13 14">
    <name type="scientific">Lepidothrix coronata</name>
    <name type="common">blue-crowned manakin</name>
    <dbReference type="NCBI Taxonomy" id="321398"/>
    <lineage>
        <taxon>Eukaryota</taxon>
        <taxon>Metazoa</taxon>
        <taxon>Chordata</taxon>
        <taxon>Craniata</taxon>
        <taxon>Vertebrata</taxon>
        <taxon>Euteleostomi</taxon>
        <taxon>Archelosauria</taxon>
        <taxon>Archosauria</taxon>
        <taxon>Dinosauria</taxon>
        <taxon>Saurischia</taxon>
        <taxon>Theropoda</taxon>
        <taxon>Coelurosauria</taxon>
        <taxon>Aves</taxon>
        <taxon>Neognathae</taxon>
        <taxon>Neoaves</taxon>
        <taxon>Telluraves</taxon>
        <taxon>Australaves</taxon>
        <taxon>Passeriformes</taxon>
        <taxon>Pipridae</taxon>
        <taxon>Lepidothrix</taxon>
    </lineage>
</organism>
<proteinExistence type="inferred from homology"/>
<dbReference type="GO" id="GO:0005813">
    <property type="term" value="C:centrosome"/>
    <property type="evidence" value="ECO:0007669"/>
    <property type="project" value="UniProtKB-SubCell"/>
</dbReference>
<protein>
    <recommendedName>
        <fullName evidence="4">Outer dense fiber protein 1</fullName>
    </recommendedName>
</protein>
<dbReference type="GeneID" id="108493197"/>
<evidence type="ECO:0000256" key="11">
    <source>
        <dbReference type="RuleBase" id="RU003616"/>
    </source>
</evidence>
<dbReference type="PANTHER" id="PTHR17125">
    <property type="entry name" value="OUTER DENSE FIBER PROTEIN 1"/>
    <property type="match status" value="1"/>
</dbReference>
<keyword evidence="6" id="KW-0221">Differentiation</keyword>
<evidence type="ECO:0000256" key="1">
    <source>
        <dbReference type="ARBA" id="ARBA00001979"/>
    </source>
</evidence>
<dbReference type="GO" id="GO:0030154">
    <property type="term" value="P:cell differentiation"/>
    <property type="evidence" value="ECO:0007669"/>
    <property type="project" value="UniProtKB-KW"/>
</dbReference>
<dbReference type="Proteomes" id="UP000504624">
    <property type="component" value="Unplaced"/>
</dbReference>
<comment type="similarity">
    <text evidence="10 11">Belongs to the small heat shock protein (HSP20) family.</text>
</comment>
<dbReference type="GO" id="GO:0031514">
    <property type="term" value="C:motile cilium"/>
    <property type="evidence" value="ECO:0007669"/>
    <property type="project" value="UniProtKB-SubCell"/>
</dbReference>
<evidence type="ECO:0000256" key="5">
    <source>
        <dbReference type="ARBA" id="ARBA00022473"/>
    </source>
</evidence>
<evidence type="ECO:0000256" key="10">
    <source>
        <dbReference type="PROSITE-ProRule" id="PRU00285"/>
    </source>
</evidence>
<dbReference type="Pfam" id="PF00011">
    <property type="entry name" value="HSP20"/>
    <property type="match status" value="1"/>
</dbReference>
<evidence type="ECO:0000256" key="8">
    <source>
        <dbReference type="ARBA" id="ARBA00022871"/>
    </source>
</evidence>
<keyword evidence="9" id="KW-0969">Cilium</keyword>
<sequence>MSARGYFPEDTSQHLRRIQRQVRLLDLRLQLLREKLLAARLQRMMTRHRCCLELSEPRPPARRALPARLDVERRINRIQRFSRTLNSSHSQCHLALIDMKDFEPRDVSVEVKDGKVTVLAEHREERNTSVSKTCNYRKFMKEFNLPPGVSDDEVTYSLESNSVMKIETAPKGCPQLRDY</sequence>
<accession>A0A6J0GIU5</accession>
<evidence type="ECO:0000256" key="9">
    <source>
        <dbReference type="ARBA" id="ARBA00023069"/>
    </source>
</evidence>
<gene>
    <name evidence="14" type="primary">ODF1</name>
</gene>
<dbReference type="SUPFAM" id="SSF49764">
    <property type="entry name" value="HSP20-like chaperones"/>
    <property type="match status" value="1"/>
</dbReference>
<evidence type="ECO:0000259" key="12">
    <source>
        <dbReference type="PROSITE" id="PS01031"/>
    </source>
</evidence>
<dbReference type="InterPro" id="IPR008978">
    <property type="entry name" value="HSP20-like_chaperone"/>
</dbReference>
<evidence type="ECO:0000256" key="2">
    <source>
        <dbReference type="ARBA" id="ARBA00004230"/>
    </source>
</evidence>
<dbReference type="OrthoDB" id="1431247at2759"/>
<keyword evidence="8" id="KW-0744">Spermatogenesis</keyword>
<keyword evidence="9" id="KW-0966">Cell projection</keyword>
<evidence type="ECO:0000313" key="13">
    <source>
        <dbReference type="Proteomes" id="UP000504624"/>
    </source>
</evidence>
<dbReference type="AlphaFoldDB" id="A0A6J0GIU5"/>
<evidence type="ECO:0000256" key="4">
    <source>
        <dbReference type="ARBA" id="ARBA00019020"/>
    </source>
</evidence>
<comment type="subcellular location">
    <subcellularLocation>
        <location evidence="2">Cell projection</location>
        <location evidence="2">Cilium</location>
        <location evidence="2">Flagellum</location>
    </subcellularLocation>
    <subcellularLocation>
        <location evidence="3">Cytoplasm</location>
        <location evidence="3">Cytoskeleton</location>
        <location evidence="3">Microtubule organizing center</location>
        <location evidence="3">Centrosome</location>
    </subcellularLocation>
</comment>
<keyword evidence="13" id="KW-1185">Reference proteome</keyword>
<evidence type="ECO:0000256" key="3">
    <source>
        <dbReference type="ARBA" id="ARBA00004300"/>
    </source>
</evidence>
<evidence type="ECO:0000256" key="6">
    <source>
        <dbReference type="ARBA" id="ARBA00022782"/>
    </source>
</evidence>
<dbReference type="PANTHER" id="PTHR17125:SF2">
    <property type="entry name" value="OUTER DENSE FIBER PROTEIN 1"/>
    <property type="match status" value="1"/>
</dbReference>